<sequence>MAKMNNNELSDWIKCDVPGDGDCLFSAVALGYLTSAKDDFILFGDRFAKLFGQDKFENVDLLARVKHTISDYNPIENSITPISCELRELITQDFRKKVVDYMRKNQQEFESFIETDFEHYLDEMNKPGKWGGHLEIEAMCKMLDCTFQIHSDTIENLGAGNDLIVLFYESPEKSYTNIRNHYKYGIHRTINTSKELDNDAQKLDPNDTNITRE</sequence>
<evidence type="ECO:0000259" key="1">
    <source>
        <dbReference type="PROSITE" id="PS50802"/>
    </source>
</evidence>
<dbReference type="WBParaSite" id="ACRNAN_Path_25.g92.t1">
    <property type="protein sequence ID" value="ACRNAN_Path_25.g92.t1"/>
    <property type="gene ID" value="ACRNAN_Path_25.g92"/>
</dbReference>
<evidence type="ECO:0000313" key="3">
    <source>
        <dbReference type="WBParaSite" id="ACRNAN_Path_25.g92.t1"/>
    </source>
</evidence>
<reference evidence="3" key="1">
    <citation type="submission" date="2022-11" db="UniProtKB">
        <authorList>
            <consortium name="WormBaseParasite"/>
        </authorList>
    </citation>
    <scope>IDENTIFICATION</scope>
</reference>
<dbReference type="GO" id="GO:0016579">
    <property type="term" value="P:protein deubiquitination"/>
    <property type="evidence" value="ECO:0007669"/>
    <property type="project" value="TreeGrafter"/>
</dbReference>
<feature type="domain" description="OTU" evidence="1">
    <location>
        <begin position="12"/>
        <end position="188"/>
    </location>
</feature>
<dbReference type="PROSITE" id="PS50802">
    <property type="entry name" value="OTU"/>
    <property type="match status" value="1"/>
</dbReference>
<dbReference type="Gene3D" id="3.90.70.80">
    <property type="match status" value="1"/>
</dbReference>
<name>A0A914C468_9BILA</name>
<dbReference type="InterPro" id="IPR038765">
    <property type="entry name" value="Papain-like_cys_pep_sf"/>
</dbReference>
<dbReference type="InterPro" id="IPR003323">
    <property type="entry name" value="OTU_dom"/>
</dbReference>
<dbReference type="SUPFAM" id="SSF54001">
    <property type="entry name" value="Cysteine proteinases"/>
    <property type="match status" value="1"/>
</dbReference>
<accession>A0A914C468</accession>
<proteinExistence type="predicted"/>
<dbReference type="PANTHER" id="PTHR12419">
    <property type="entry name" value="OTU DOMAIN CONTAINING PROTEIN"/>
    <property type="match status" value="1"/>
</dbReference>
<dbReference type="Proteomes" id="UP000887540">
    <property type="component" value="Unplaced"/>
</dbReference>
<dbReference type="InterPro" id="IPR050704">
    <property type="entry name" value="Peptidase_C85-like"/>
</dbReference>
<protein>
    <submittedName>
        <fullName evidence="3">OTU domain-containing protein</fullName>
    </submittedName>
</protein>
<dbReference type="AlphaFoldDB" id="A0A914C468"/>
<dbReference type="CDD" id="cd22744">
    <property type="entry name" value="OTU"/>
    <property type="match status" value="1"/>
</dbReference>
<evidence type="ECO:0000313" key="2">
    <source>
        <dbReference type="Proteomes" id="UP000887540"/>
    </source>
</evidence>
<dbReference type="GO" id="GO:0004843">
    <property type="term" value="F:cysteine-type deubiquitinase activity"/>
    <property type="evidence" value="ECO:0007669"/>
    <property type="project" value="TreeGrafter"/>
</dbReference>
<dbReference type="Pfam" id="PF02338">
    <property type="entry name" value="OTU"/>
    <property type="match status" value="1"/>
</dbReference>
<keyword evidence="2" id="KW-1185">Reference proteome</keyword>
<organism evidence="2 3">
    <name type="scientific">Acrobeloides nanus</name>
    <dbReference type="NCBI Taxonomy" id="290746"/>
    <lineage>
        <taxon>Eukaryota</taxon>
        <taxon>Metazoa</taxon>
        <taxon>Ecdysozoa</taxon>
        <taxon>Nematoda</taxon>
        <taxon>Chromadorea</taxon>
        <taxon>Rhabditida</taxon>
        <taxon>Tylenchina</taxon>
        <taxon>Cephalobomorpha</taxon>
        <taxon>Cephaloboidea</taxon>
        <taxon>Cephalobidae</taxon>
        <taxon>Acrobeloides</taxon>
    </lineage>
</organism>